<feature type="signal peptide" evidence="2">
    <location>
        <begin position="1"/>
        <end position="22"/>
    </location>
</feature>
<feature type="repeat" description="TPR" evidence="1">
    <location>
        <begin position="151"/>
        <end position="184"/>
    </location>
</feature>
<accession>A0ABV8AHY9</accession>
<evidence type="ECO:0000313" key="3">
    <source>
        <dbReference type="EMBL" id="MFC3877325.1"/>
    </source>
</evidence>
<dbReference type="RefSeq" id="WP_386099395.1">
    <property type="nucleotide sequence ID" value="NZ_JBHSAT010000004.1"/>
</dbReference>
<dbReference type="Gene3D" id="1.25.40.10">
    <property type="entry name" value="Tetratricopeptide repeat domain"/>
    <property type="match status" value="1"/>
</dbReference>
<dbReference type="EMBL" id="JBHSAT010000004">
    <property type="protein sequence ID" value="MFC3877325.1"/>
    <property type="molecule type" value="Genomic_DNA"/>
</dbReference>
<evidence type="ECO:0000256" key="1">
    <source>
        <dbReference type="PROSITE-ProRule" id="PRU00339"/>
    </source>
</evidence>
<dbReference type="SMART" id="SM00028">
    <property type="entry name" value="TPR"/>
    <property type="match status" value="2"/>
</dbReference>
<keyword evidence="2" id="KW-0732">Signal</keyword>
<keyword evidence="1" id="KW-0802">TPR repeat</keyword>
<dbReference type="InterPro" id="IPR019734">
    <property type="entry name" value="TPR_rpt"/>
</dbReference>
<keyword evidence="4" id="KW-1185">Reference proteome</keyword>
<evidence type="ECO:0000256" key="2">
    <source>
        <dbReference type="SAM" id="SignalP"/>
    </source>
</evidence>
<protein>
    <submittedName>
        <fullName evidence="3">Tetratricopeptide repeat protein</fullName>
    </submittedName>
</protein>
<dbReference type="Proteomes" id="UP001595812">
    <property type="component" value="Unassembled WGS sequence"/>
</dbReference>
<evidence type="ECO:0000313" key="4">
    <source>
        <dbReference type="Proteomes" id="UP001595812"/>
    </source>
</evidence>
<dbReference type="InterPro" id="IPR011990">
    <property type="entry name" value="TPR-like_helical_dom_sf"/>
</dbReference>
<dbReference type="PROSITE" id="PS50005">
    <property type="entry name" value="TPR"/>
    <property type="match status" value="2"/>
</dbReference>
<dbReference type="SUPFAM" id="SSF48452">
    <property type="entry name" value="TPR-like"/>
    <property type="match status" value="1"/>
</dbReference>
<name>A0ABV8AHY9_9FLAO</name>
<proteinExistence type="predicted"/>
<feature type="chain" id="PRO_5045180379" evidence="2">
    <location>
        <begin position="23"/>
        <end position="234"/>
    </location>
</feature>
<organism evidence="3 4">
    <name type="scientific">Winogradskyella maritima</name>
    <dbReference type="NCBI Taxonomy" id="1517766"/>
    <lineage>
        <taxon>Bacteria</taxon>
        <taxon>Pseudomonadati</taxon>
        <taxon>Bacteroidota</taxon>
        <taxon>Flavobacteriia</taxon>
        <taxon>Flavobacteriales</taxon>
        <taxon>Flavobacteriaceae</taxon>
        <taxon>Winogradskyella</taxon>
    </lineage>
</organism>
<gene>
    <name evidence="3" type="ORF">ACFOSX_08785</name>
</gene>
<feature type="repeat" description="TPR" evidence="1">
    <location>
        <begin position="185"/>
        <end position="218"/>
    </location>
</feature>
<sequence>MKFQTKLSVLLALVLLTNCGNSVDYSEDFKNDVAGKYLYNPDDLIKVYFNDNTLMLNWRGANIEPVALDENEIFIADMYAKYRFLMHPETGQRYMSQIPENNPDSLRYDYLKVSDDFKTPSQYLKAKNFEKALEGYLAIKAQDSTSDLISERDFNRQGYRYFRDQDWAKAIEVFKMNVALHPNSSNVYDSLAQAYLVSGDSINAYENYSKALEKNSSNNRARTYIEEYEAKRKD</sequence>
<comment type="caution">
    <text evidence="3">The sequence shown here is derived from an EMBL/GenBank/DDBJ whole genome shotgun (WGS) entry which is preliminary data.</text>
</comment>
<reference evidence="4" key="1">
    <citation type="journal article" date="2019" name="Int. J. Syst. Evol. Microbiol.">
        <title>The Global Catalogue of Microorganisms (GCM) 10K type strain sequencing project: providing services to taxonomists for standard genome sequencing and annotation.</title>
        <authorList>
            <consortium name="The Broad Institute Genomics Platform"/>
            <consortium name="The Broad Institute Genome Sequencing Center for Infectious Disease"/>
            <person name="Wu L."/>
            <person name="Ma J."/>
        </authorList>
    </citation>
    <scope>NUCLEOTIDE SEQUENCE [LARGE SCALE GENOMIC DNA]</scope>
    <source>
        <strain evidence="4">CECT 8979</strain>
    </source>
</reference>